<comment type="similarity">
    <text evidence="2 12">Belongs to the cytochrome ubiquinol oxidase subunit 1 family.</text>
</comment>
<dbReference type="InterPro" id="IPR002585">
    <property type="entry name" value="Cyt-d_ubiquinol_oxidase_su_1"/>
</dbReference>
<comment type="caution">
    <text evidence="14">The sequence shown here is derived from an EMBL/GenBank/DDBJ whole genome shotgun (WGS) entry which is preliminary data.</text>
</comment>
<evidence type="ECO:0000256" key="2">
    <source>
        <dbReference type="ARBA" id="ARBA00009819"/>
    </source>
</evidence>
<feature type="transmembrane region" description="Helical" evidence="12">
    <location>
        <begin position="94"/>
        <end position="116"/>
    </location>
</feature>
<keyword evidence="8 12" id="KW-0249">Electron transport</keyword>
<feature type="compositionally biased region" description="Low complexity" evidence="13">
    <location>
        <begin position="451"/>
        <end position="466"/>
    </location>
</feature>
<organism evidence="14 15">
    <name type="scientific">Noviherbaspirillum cavernae</name>
    <dbReference type="NCBI Taxonomy" id="2320862"/>
    <lineage>
        <taxon>Bacteria</taxon>
        <taxon>Pseudomonadati</taxon>
        <taxon>Pseudomonadota</taxon>
        <taxon>Betaproteobacteria</taxon>
        <taxon>Burkholderiales</taxon>
        <taxon>Oxalobacteraceae</taxon>
        <taxon>Noviherbaspirillum</taxon>
    </lineage>
</organism>
<evidence type="ECO:0000256" key="4">
    <source>
        <dbReference type="ARBA" id="ARBA00022475"/>
    </source>
</evidence>
<comment type="subcellular location">
    <subcellularLocation>
        <location evidence="12">Cell inner membrane</location>
    </subcellularLocation>
    <subcellularLocation>
        <location evidence="1">Cell membrane</location>
        <topology evidence="1">Multi-pass membrane protein</topology>
    </subcellularLocation>
</comment>
<evidence type="ECO:0000313" key="14">
    <source>
        <dbReference type="EMBL" id="RJG06996.1"/>
    </source>
</evidence>
<evidence type="ECO:0000256" key="12">
    <source>
        <dbReference type="PIRNR" id="PIRNR006446"/>
    </source>
</evidence>
<feature type="transmembrane region" description="Helical" evidence="12">
    <location>
        <begin position="403"/>
        <end position="425"/>
    </location>
</feature>
<evidence type="ECO:0000256" key="10">
    <source>
        <dbReference type="ARBA" id="ARBA00023004"/>
    </source>
</evidence>
<keyword evidence="6 12" id="KW-0812">Transmembrane</keyword>
<dbReference type="PANTHER" id="PTHR30365">
    <property type="entry name" value="CYTOCHROME D UBIQUINOL OXIDASE"/>
    <property type="match status" value="1"/>
</dbReference>
<feature type="transmembrane region" description="Helical" evidence="12">
    <location>
        <begin position="53"/>
        <end position="74"/>
    </location>
</feature>
<dbReference type="GO" id="GO:0009055">
    <property type="term" value="F:electron transfer activity"/>
    <property type="evidence" value="ECO:0007669"/>
    <property type="project" value="UniProtKB-UniRule"/>
</dbReference>
<keyword evidence="15" id="KW-1185">Reference proteome</keyword>
<keyword evidence="4 12" id="KW-1003">Cell membrane</keyword>
<dbReference type="GO" id="GO:0020037">
    <property type="term" value="F:heme binding"/>
    <property type="evidence" value="ECO:0007669"/>
    <property type="project" value="TreeGrafter"/>
</dbReference>
<evidence type="ECO:0000256" key="11">
    <source>
        <dbReference type="ARBA" id="ARBA00023136"/>
    </source>
</evidence>
<evidence type="ECO:0000256" key="5">
    <source>
        <dbReference type="ARBA" id="ARBA00022617"/>
    </source>
</evidence>
<feature type="transmembrane region" description="Helical" evidence="12">
    <location>
        <begin position="215"/>
        <end position="234"/>
    </location>
</feature>
<dbReference type="Pfam" id="PF01654">
    <property type="entry name" value="Cyt_bd_oxida_I"/>
    <property type="match status" value="1"/>
</dbReference>
<evidence type="ECO:0000256" key="8">
    <source>
        <dbReference type="ARBA" id="ARBA00022982"/>
    </source>
</evidence>
<dbReference type="PANTHER" id="PTHR30365:SF14">
    <property type="entry name" value="CYTOCHROME BD MENAQUINOL OXIDASE SUBUNIT I-RELATED"/>
    <property type="match status" value="1"/>
</dbReference>
<keyword evidence="9 12" id="KW-1133">Transmembrane helix</keyword>
<evidence type="ECO:0000256" key="7">
    <source>
        <dbReference type="ARBA" id="ARBA00022723"/>
    </source>
</evidence>
<dbReference type="GO" id="GO:0070069">
    <property type="term" value="C:cytochrome complex"/>
    <property type="evidence" value="ECO:0007669"/>
    <property type="project" value="UniProtKB-UniRule"/>
</dbReference>
<sequence>MDALLLSRIQFAWLIAFHILLPAFTVGLSCYIATLEVRYWITGNDVVRRLSAYWIKIFAISFGMGVVSGIVMPFQFGTNWSRFSDGASNVIGSLLAYEVLTAFYLEAAFLGVLLFGRKLVPQWAHAMSAVMVALGTVLSSFWILAVNSWMQTPAGYEVIDGRFFPTSMFEVIFTPSFPYRLVHTVSAFLVTTAFVILSVGAYYLRQGRALAESRIMVRMSLVFLTVMVPLQVIVGDLHGLNTLKYQPVKVAAMEGLWETQRGVPASIFALPDQEAEKNHFEIAIPKLGSLYLTHELDGEVKGLKEWPKEDRPPVAIVYFAFRIMVGIAMIMLFVVICGLLLWRRGKLFDSPWYLRLCTWTAPAGFIAVLAGWTTTEVGRQPWIIYGLMRTSEGVTPSLTASDVALSLSLYAVAYLIIFGGGYLLLRRLVRIGPTPAAEPQIAETHARPSRPLSAATDTLDTATSPAGARDES</sequence>
<name>A0A418X3I2_9BURK</name>
<dbReference type="OrthoDB" id="9807042at2"/>
<dbReference type="GO" id="GO:0016682">
    <property type="term" value="F:oxidoreductase activity, acting on diphenols and related substances as donors, oxygen as acceptor"/>
    <property type="evidence" value="ECO:0007669"/>
    <property type="project" value="TreeGrafter"/>
</dbReference>
<evidence type="ECO:0000313" key="15">
    <source>
        <dbReference type="Proteomes" id="UP000285190"/>
    </source>
</evidence>
<dbReference type="EMBL" id="QYUN01000002">
    <property type="protein sequence ID" value="RJG06996.1"/>
    <property type="molecule type" value="Genomic_DNA"/>
</dbReference>
<evidence type="ECO:0000256" key="9">
    <source>
        <dbReference type="ARBA" id="ARBA00022989"/>
    </source>
</evidence>
<dbReference type="AlphaFoldDB" id="A0A418X3I2"/>
<keyword evidence="7 12" id="KW-0479">Metal-binding</keyword>
<evidence type="ECO:0000256" key="6">
    <source>
        <dbReference type="ARBA" id="ARBA00022692"/>
    </source>
</evidence>
<feature type="transmembrane region" description="Helical" evidence="12">
    <location>
        <begin position="353"/>
        <end position="372"/>
    </location>
</feature>
<dbReference type="Proteomes" id="UP000285190">
    <property type="component" value="Unassembled WGS sequence"/>
</dbReference>
<evidence type="ECO:0000256" key="13">
    <source>
        <dbReference type="SAM" id="MobiDB-lite"/>
    </source>
</evidence>
<dbReference type="GO" id="GO:0019646">
    <property type="term" value="P:aerobic electron transport chain"/>
    <property type="evidence" value="ECO:0007669"/>
    <property type="project" value="InterPro"/>
</dbReference>
<feature type="transmembrane region" description="Helical" evidence="12">
    <location>
        <begin position="181"/>
        <end position="203"/>
    </location>
</feature>
<evidence type="ECO:0000256" key="3">
    <source>
        <dbReference type="ARBA" id="ARBA00022448"/>
    </source>
</evidence>
<keyword evidence="5 12" id="KW-0349">Heme</keyword>
<feature type="transmembrane region" description="Helical" evidence="12">
    <location>
        <begin position="123"/>
        <end position="145"/>
    </location>
</feature>
<evidence type="ECO:0000256" key="1">
    <source>
        <dbReference type="ARBA" id="ARBA00004651"/>
    </source>
</evidence>
<proteinExistence type="inferred from homology"/>
<accession>A0A418X3I2</accession>
<feature type="region of interest" description="Disordered" evidence="13">
    <location>
        <begin position="439"/>
        <end position="472"/>
    </location>
</feature>
<dbReference type="PIRSF" id="PIRSF006446">
    <property type="entry name" value="Cyt_quinol_oxidase_1"/>
    <property type="match status" value="1"/>
</dbReference>
<protein>
    <submittedName>
        <fullName evidence="14">Cytochrome ubiquinol oxidase subunit I</fullName>
    </submittedName>
</protein>
<feature type="transmembrane region" description="Helical" evidence="12">
    <location>
        <begin position="12"/>
        <end position="33"/>
    </location>
</feature>
<dbReference type="GO" id="GO:0005886">
    <property type="term" value="C:plasma membrane"/>
    <property type="evidence" value="ECO:0007669"/>
    <property type="project" value="UniProtKB-SubCell"/>
</dbReference>
<reference evidence="14 15" key="1">
    <citation type="submission" date="2018-09" db="EMBL/GenBank/DDBJ databases">
        <authorList>
            <person name="Zhu H."/>
        </authorList>
    </citation>
    <scope>NUCLEOTIDE SEQUENCE [LARGE SCALE GENOMIC DNA]</scope>
    <source>
        <strain evidence="14 15">K2R10-39</strain>
    </source>
</reference>
<dbReference type="GO" id="GO:0046872">
    <property type="term" value="F:metal ion binding"/>
    <property type="evidence" value="ECO:0007669"/>
    <property type="project" value="UniProtKB-UniRule"/>
</dbReference>
<keyword evidence="11 12" id="KW-0472">Membrane</keyword>
<keyword evidence="10 12" id="KW-0408">Iron</keyword>
<gene>
    <name evidence="14" type="ORF">D3870_14180</name>
</gene>
<feature type="transmembrane region" description="Helical" evidence="12">
    <location>
        <begin position="315"/>
        <end position="341"/>
    </location>
</feature>
<keyword evidence="3 12" id="KW-0813">Transport</keyword>